<evidence type="ECO:0008006" key="3">
    <source>
        <dbReference type="Google" id="ProtNLM"/>
    </source>
</evidence>
<dbReference type="Proteomes" id="UP000295499">
    <property type="component" value="Unassembled WGS sequence"/>
</dbReference>
<gene>
    <name evidence="1" type="ORF">CLV32_3181</name>
</gene>
<dbReference type="PANTHER" id="PTHR39961">
    <property type="entry name" value="HYPOTHETICAL CYTOSOLIC PROTEIN"/>
    <property type="match status" value="1"/>
</dbReference>
<reference evidence="1 2" key="1">
    <citation type="submission" date="2019-03" db="EMBL/GenBank/DDBJ databases">
        <title>Genomic Encyclopedia of Archaeal and Bacterial Type Strains, Phase II (KMG-II): from individual species to whole genera.</title>
        <authorList>
            <person name="Goeker M."/>
        </authorList>
    </citation>
    <scope>NUCLEOTIDE SEQUENCE [LARGE SCALE GENOMIC DNA]</scope>
    <source>
        <strain evidence="1 2">DSM 19034</strain>
    </source>
</reference>
<dbReference type="AlphaFoldDB" id="A0A4R6IJ96"/>
<protein>
    <recommendedName>
        <fullName evidence="3">DUF458 domain-containing protein</fullName>
    </recommendedName>
</protein>
<organism evidence="1 2">
    <name type="scientific">Pedobacter duraquae</name>
    <dbReference type="NCBI Taxonomy" id="425511"/>
    <lineage>
        <taxon>Bacteria</taxon>
        <taxon>Pseudomonadati</taxon>
        <taxon>Bacteroidota</taxon>
        <taxon>Sphingobacteriia</taxon>
        <taxon>Sphingobacteriales</taxon>
        <taxon>Sphingobacteriaceae</taxon>
        <taxon>Pedobacter</taxon>
    </lineage>
</organism>
<evidence type="ECO:0000313" key="1">
    <source>
        <dbReference type="EMBL" id="TDO22067.1"/>
    </source>
</evidence>
<dbReference type="PANTHER" id="PTHR39961:SF1">
    <property type="entry name" value="DUF458 DOMAIN-CONTAINING PROTEIN"/>
    <property type="match status" value="1"/>
</dbReference>
<comment type="caution">
    <text evidence="1">The sequence shown here is derived from an EMBL/GenBank/DDBJ whole genome shotgun (WGS) entry which is preliminary data.</text>
</comment>
<dbReference type="Pfam" id="PF04308">
    <property type="entry name" value="RNaseH_like"/>
    <property type="match status" value="1"/>
</dbReference>
<keyword evidence="2" id="KW-1185">Reference proteome</keyword>
<name>A0A4R6IJ96_9SPHI</name>
<dbReference type="EMBL" id="SNWM01000003">
    <property type="protein sequence ID" value="TDO22067.1"/>
    <property type="molecule type" value="Genomic_DNA"/>
</dbReference>
<evidence type="ECO:0000313" key="2">
    <source>
        <dbReference type="Proteomes" id="UP000295499"/>
    </source>
</evidence>
<accession>A0A4R6IJ96</accession>
<proteinExistence type="predicted"/>
<dbReference type="InterPro" id="IPR007405">
    <property type="entry name" value="Phage_KVP40_Orf299"/>
</dbReference>
<sequence length="163" mass="18436">MLRNEDMTWKKFSGEVINAPILQEVEQAIIRETEKGYRLKVCIGTDSQVKGSLTDFATVIVLVREHHGGFMYIHQEKTPIVMSIKERMLVEVQKSIETAYSICDLLDLYDVDLEVHADINTNPSFKSNKALNEAMGYILSMGFIFKAKPEAFASSTCADKMVH</sequence>